<dbReference type="GO" id="GO:0071949">
    <property type="term" value="F:FAD binding"/>
    <property type="evidence" value="ECO:0007669"/>
    <property type="project" value="InterPro"/>
</dbReference>
<dbReference type="EMBL" id="MRZV01001485">
    <property type="protein sequence ID" value="PIK37553.1"/>
    <property type="molecule type" value="Genomic_DNA"/>
</dbReference>
<dbReference type="OrthoDB" id="548795at2759"/>
<dbReference type="InterPro" id="IPR055308">
    <property type="entry name" value="TEX47-like"/>
</dbReference>
<dbReference type="PANTHER" id="PTHR34035">
    <property type="entry name" value="TESTIS-EXPRESSED PROTEIN 47"/>
    <property type="match status" value="1"/>
</dbReference>
<proteinExistence type="predicted"/>
<dbReference type="Gene3D" id="3.30.70.100">
    <property type="match status" value="1"/>
</dbReference>
<accession>A0A2G8JP93</accession>
<evidence type="ECO:0000259" key="1">
    <source>
        <dbReference type="SMART" id="SM01034"/>
    </source>
</evidence>
<dbReference type="AlphaFoldDB" id="A0A2G8JP93"/>
<dbReference type="InterPro" id="IPR007024">
    <property type="entry name" value="BLUF_domain"/>
</dbReference>
<dbReference type="Pfam" id="PF24787">
    <property type="entry name" value="TEX47"/>
    <property type="match status" value="1"/>
</dbReference>
<sequence>MMGDLHDEEDSVYGNTRLNLLQIIEDRNRTLNKKSLLHRLVYVAKLHENLHDKRDLGSHYEKKFKQWQNHFQGEGATGMLLVYPNHFIHLVESSTEMLWSVIRDLRDQSQQTAGPPLIVNSKILVMSTNVDTRLFNQWSFRVLNLPASRLEEYETTEPIETLVPECLALMLKLGAYLAKQPKVTLKNVMDSLHQKVPDLLIPQDLLGYLLNSLDLCSPDQFLNKYDEPFDVILDQELVWPLPTKTFPIHR</sequence>
<protein>
    <recommendedName>
        <fullName evidence="1">BLUF domain-containing protein</fullName>
    </recommendedName>
</protein>
<comment type="caution">
    <text evidence="2">The sequence shown here is derived from an EMBL/GenBank/DDBJ whole genome shotgun (WGS) entry which is preliminary data.</text>
</comment>
<evidence type="ECO:0000313" key="2">
    <source>
        <dbReference type="EMBL" id="PIK37553.1"/>
    </source>
</evidence>
<feature type="domain" description="BLUF" evidence="1">
    <location>
        <begin position="37"/>
        <end position="142"/>
    </location>
</feature>
<evidence type="ECO:0000313" key="3">
    <source>
        <dbReference type="Proteomes" id="UP000230750"/>
    </source>
</evidence>
<dbReference type="PANTHER" id="PTHR34035:SF1">
    <property type="entry name" value="TESTIS-EXPRESSED PROTEIN 47"/>
    <property type="match status" value="1"/>
</dbReference>
<organism evidence="2 3">
    <name type="scientific">Stichopus japonicus</name>
    <name type="common">Sea cucumber</name>
    <dbReference type="NCBI Taxonomy" id="307972"/>
    <lineage>
        <taxon>Eukaryota</taxon>
        <taxon>Metazoa</taxon>
        <taxon>Echinodermata</taxon>
        <taxon>Eleutherozoa</taxon>
        <taxon>Echinozoa</taxon>
        <taxon>Holothuroidea</taxon>
        <taxon>Aspidochirotacea</taxon>
        <taxon>Aspidochirotida</taxon>
        <taxon>Stichopodidae</taxon>
        <taxon>Apostichopus</taxon>
    </lineage>
</organism>
<reference evidence="2 3" key="1">
    <citation type="journal article" date="2017" name="PLoS Biol.">
        <title>The sea cucumber genome provides insights into morphological evolution and visceral regeneration.</title>
        <authorList>
            <person name="Zhang X."/>
            <person name="Sun L."/>
            <person name="Yuan J."/>
            <person name="Sun Y."/>
            <person name="Gao Y."/>
            <person name="Zhang L."/>
            <person name="Li S."/>
            <person name="Dai H."/>
            <person name="Hamel J.F."/>
            <person name="Liu C."/>
            <person name="Yu Y."/>
            <person name="Liu S."/>
            <person name="Lin W."/>
            <person name="Guo K."/>
            <person name="Jin S."/>
            <person name="Xu P."/>
            <person name="Storey K.B."/>
            <person name="Huan P."/>
            <person name="Zhang T."/>
            <person name="Zhou Y."/>
            <person name="Zhang J."/>
            <person name="Lin C."/>
            <person name="Li X."/>
            <person name="Xing L."/>
            <person name="Huo D."/>
            <person name="Sun M."/>
            <person name="Wang L."/>
            <person name="Mercier A."/>
            <person name="Li F."/>
            <person name="Yang H."/>
            <person name="Xiang J."/>
        </authorList>
    </citation>
    <scope>NUCLEOTIDE SEQUENCE [LARGE SCALE GENOMIC DNA]</scope>
    <source>
        <strain evidence="2">Shaxun</strain>
        <tissue evidence="2">Muscle</tissue>
    </source>
</reference>
<dbReference type="GO" id="GO:0009882">
    <property type="term" value="F:blue light photoreceptor activity"/>
    <property type="evidence" value="ECO:0007669"/>
    <property type="project" value="InterPro"/>
</dbReference>
<gene>
    <name evidence="2" type="ORF">BSL78_25623</name>
</gene>
<keyword evidence="3" id="KW-1185">Reference proteome</keyword>
<dbReference type="Proteomes" id="UP000230750">
    <property type="component" value="Unassembled WGS sequence"/>
</dbReference>
<name>A0A2G8JP93_STIJA</name>
<dbReference type="SMART" id="SM01034">
    <property type="entry name" value="BLUF"/>
    <property type="match status" value="1"/>
</dbReference>